<keyword evidence="4" id="KW-0680">Restriction system</keyword>
<dbReference type="InterPro" id="IPR018117">
    <property type="entry name" value="C5_DNA_meth_AS"/>
</dbReference>
<feature type="region of interest" description="Disordered" evidence="8">
    <location>
        <begin position="284"/>
        <end position="317"/>
    </location>
</feature>
<evidence type="ECO:0000313" key="9">
    <source>
        <dbReference type="EMBL" id="BAY70421.1"/>
    </source>
</evidence>
<comment type="similarity">
    <text evidence="5 6">Belongs to the class I-like SAM-binding methyltransferase superfamily. C5-methyltransferase family.</text>
</comment>
<name>A0A1Z4KN39_ANAVA</name>
<dbReference type="PRINTS" id="PR00105">
    <property type="entry name" value="C5METTRFRASE"/>
</dbReference>
<dbReference type="InterPro" id="IPR001525">
    <property type="entry name" value="C5_MeTfrase"/>
</dbReference>
<dbReference type="Gene3D" id="3.40.50.150">
    <property type="entry name" value="Vaccinia Virus protein VP39"/>
    <property type="match status" value="1"/>
</dbReference>
<dbReference type="NCBIfam" id="TIGR00675">
    <property type="entry name" value="dcm"/>
    <property type="match status" value="1"/>
</dbReference>
<dbReference type="Pfam" id="PF00145">
    <property type="entry name" value="DNA_methylase"/>
    <property type="match status" value="1"/>
</dbReference>
<evidence type="ECO:0000256" key="5">
    <source>
        <dbReference type="PROSITE-ProRule" id="PRU01016"/>
    </source>
</evidence>
<evidence type="ECO:0000256" key="4">
    <source>
        <dbReference type="ARBA" id="ARBA00022747"/>
    </source>
</evidence>
<dbReference type="SUPFAM" id="SSF53335">
    <property type="entry name" value="S-adenosyl-L-methionine-dependent methyltransferases"/>
    <property type="match status" value="1"/>
</dbReference>
<accession>A0A1Z4KN39</accession>
<dbReference type="REBASE" id="207053">
    <property type="entry name" value="M.Ava23ORF32250P"/>
</dbReference>
<keyword evidence="1 5" id="KW-0489">Methyltransferase</keyword>
<protein>
    <recommendedName>
        <fullName evidence="7">Cytosine-specific methyltransferase</fullName>
        <ecNumber evidence="7">2.1.1.37</ecNumber>
    </recommendedName>
</protein>
<proteinExistence type="inferred from homology"/>
<dbReference type="PROSITE" id="PS51679">
    <property type="entry name" value="SAM_MT_C5"/>
    <property type="match status" value="1"/>
</dbReference>
<dbReference type="PANTHER" id="PTHR10629:SF52">
    <property type="entry name" value="DNA (CYTOSINE-5)-METHYLTRANSFERASE 1"/>
    <property type="match status" value="1"/>
</dbReference>
<dbReference type="Proteomes" id="UP000217507">
    <property type="component" value="Chromosome"/>
</dbReference>
<dbReference type="InterPro" id="IPR050390">
    <property type="entry name" value="C5-Methyltransferase"/>
</dbReference>
<sequence length="414" mass="47134">MVQREQPIAIDLFAGAGGFGLGFEMAGFSVPLSVEIDTWACDTLRYNRPDSTVIQNDIGNFSTENDVKNICNFKPDIIIGGPPCQGFSIAGPAQKDPKDPRNGLFINFAQWIKFLEPKAFVMENVKGLLSRKNAEGFKVIDIIKKTFEELGYFVEVWVLNAAEYGIPQIRERIFIVGNKKGKVLGIPKKTHSLQFLNLNRSQLSIFDDMSIIPALTLWDAISDLPELNAREGSEEQPYHLKPQNTYQTWARNGSATLYNHVAMEHSDRLVERFRHIKWGESSSDVSKEHGARRRSGNGELSNKSYDQNNRRLNPHKPSHTIAASFYANFVHPFQHRNLTAREGARIQSFPDNYRFFGKKTVVSHKLLHREERFDEKFLCQYNQIGNAVPPLLAKVIAHHLLEKLELCQQLIEIL</sequence>
<evidence type="ECO:0000256" key="1">
    <source>
        <dbReference type="ARBA" id="ARBA00022603"/>
    </source>
</evidence>
<keyword evidence="2 5" id="KW-0808">Transferase</keyword>
<dbReference type="GO" id="GO:0032259">
    <property type="term" value="P:methylation"/>
    <property type="evidence" value="ECO:0007669"/>
    <property type="project" value="UniProtKB-KW"/>
</dbReference>
<reference evidence="9 10" key="1">
    <citation type="submission" date="2017-06" db="EMBL/GenBank/DDBJ databases">
        <title>Genome sequencing of cyanobaciteial culture collection at National Institute for Environmental Studies (NIES).</title>
        <authorList>
            <person name="Hirose Y."/>
            <person name="Shimura Y."/>
            <person name="Fujisawa T."/>
            <person name="Nakamura Y."/>
            <person name="Kawachi M."/>
        </authorList>
    </citation>
    <scope>NUCLEOTIDE SEQUENCE [LARGE SCALE GENOMIC DNA]</scope>
    <source>
        <strain evidence="9 10">NIES-23</strain>
    </source>
</reference>
<organism evidence="9 10">
    <name type="scientific">Trichormus variabilis NIES-23</name>
    <dbReference type="NCBI Taxonomy" id="1973479"/>
    <lineage>
        <taxon>Bacteria</taxon>
        <taxon>Bacillati</taxon>
        <taxon>Cyanobacteriota</taxon>
        <taxon>Cyanophyceae</taxon>
        <taxon>Nostocales</taxon>
        <taxon>Nostocaceae</taxon>
        <taxon>Trichormus</taxon>
    </lineage>
</organism>
<dbReference type="GO" id="GO:0009307">
    <property type="term" value="P:DNA restriction-modification system"/>
    <property type="evidence" value="ECO:0007669"/>
    <property type="project" value="UniProtKB-KW"/>
</dbReference>
<dbReference type="GO" id="GO:0003886">
    <property type="term" value="F:DNA (cytosine-5-)-methyltransferase activity"/>
    <property type="evidence" value="ECO:0007669"/>
    <property type="project" value="UniProtKB-EC"/>
</dbReference>
<gene>
    <name evidence="9" type="ORF">NIES23_32250</name>
</gene>
<dbReference type="AlphaFoldDB" id="A0A1Z4KN39"/>
<dbReference type="GO" id="GO:0003677">
    <property type="term" value="F:DNA binding"/>
    <property type="evidence" value="ECO:0007669"/>
    <property type="project" value="TreeGrafter"/>
</dbReference>
<dbReference type="PROSITE" id="PS00094">
    <property type="entry name" value="C5_MTASE_1"/>
    <property type="match status" value="1"/>
</dbReference>
<evidence type="ECO:0000313" key="10">
    <source>
        <dbReference type="Proteomes" id="UP000217507"/>
    </source>
</evidence>
<comment type="catalytic activity">
    <reaction evidence="7">
        <text>a 2'-deoxycytidine in DNA + S-adenosyl-L-methionine = a 5-methyl-2'-deoxycytidine in DNA + S-adenosyl-L-homocysteine + H(+)</text>
        <dbReference type="Rhea" id="RHEA:13681"/>
        <dbReference type="Rhea" id="RHEA-COMP:11369"/>
        <dbReference type="Rhea" id="RHEA-COMP:11370"/>
        <dbReference type="ChEBI" id="CHEBI:15378"/>
        <dbReference type="ChEBI" id="CHEBI:57856"/>
        <dbReference type="ChEBI" id="CHEBI:59789"/>
        <dbReference type="ChEBI" id="CHEBI:85452"/>
        <dbReference type="ChEBI" id="CHEBI:85454"/>
        <dbReference type="EC" id="2.1.1.37"/>
    </reaction>
</comment>
<dbReference type="EMBL" id="AP018216">
    <property type="protein sequence ID" value="BAY70421.1"/>
    <property type="molecule type" value="Genomic_DNA"/>
</dbReference>
<dbReference type="InterPro" id="IPR029063">
    <property type="entry name" value="SAM-dependent_MTases_sf"/>
</dbReference>
<dbReference type="EC" id="2.1.1.37" evidence="7"/>
<keyword evidence="3 5" id="KW-0949">S-adenosyl-L-methionine</keyword>
<evidence type="ECO:0000256" key="2">
    <source>
        <dbReference type="ARBA" id="ARBA00022679"/>
    </source>
</evidence>
<evidence type="ECO:0000256" key="6">
    <source>
        <dbReference type="RuleBase" id="RU000416"/>
    </source>
</evidence>
<evidence type="ECO:0000256" key="8">
    <source>
        <dbReference type="SAM" id="MobiDB-lite"/>
    </source>
</evidence>
<dbReference type="PANTHER" id="PTHR10629">
    <property type="entry name" value="CYTOSINE-SPECIFIC METHYLTRANSFERASE"/>
    <property type="match status" value="1"/>
</dbReference>
<feature type="active site" evidence="5">
    <location>
        <position position="84"/>
    </location>
</feature>
<evidence type="ECO:0000256" key="3">
    <source>
        <dbReference type="ARBA" id="ARBA00022691"/>
    </source>
</evidence>
<dbReference type="GO" id="GO:0044027">
    <property type="term" value="P:negative regulation of gene expression via chromosomal CpG island methylation"/>
    <property type="evidence" value="ECO:0007669"/>
    <property type="project" value="TreeGrafter"/>
</dbReference>
<dbReference type="Gene3D" id="3.90.120.10">
    <property type="entry name" value="DNA Methylase, subunit A, domain 2"/>
    <property type="match status" value="1"/>
</dbReference>
<evidence type="ECO:0000256" key="7">
    <source>
        <dbReference type="RuleBase" id="RU000417"/>
    </source>
</evidence>
<feature type="compositionally biased region" description="Polar residues" evidence="8">
    <location>
        <begin position="298"/>
        <end position="311"/>
    </location>
</feature>